<dbReference type="OrthoDB" id="428895at2759"/>
<dbReference type="PANTHER" id="PTHR12794">
    <property type="entry name" value="GEMIN2"/>
    <property type="match status" value="1"/>
</dbReference>
<evidence type="ECO:0000313" key="4">
    <source>
        <dbReference type="Proteomes" id="UP000749646"/>
    </source>
</evidence>
<dbReference type="AlphaFoldDB" id="A0A9P6J2I9"/>
<evidence type="ECO:0000313" key="3">
    <source>
        <dbReference type="EMBL" id="KAF9959330.1"/>
    </source>
</evidence>
<dbReference type="EMBL" id="JAAAHW010006511">
    <property type="protein sequence ID" value="KAF9959330.1"/>
    <property type="molecule type" value="Genomic_DNA"/>
</dbReference>
<dbReference type="GO" id="GO:0032797">
    <property type="term" value="C:SMN complex"/>
    <property type="evidence" value="ECO:0007669"/>
    <property type="project" value="TreeGrafter"/>
</dbReference>
<dbReference type="GO" id="GO:0005634">
    <property type="term" value="C:nucleus"/>
    <property type="evidence" value="ECO:0007669"/>
    <property type="project" value="TreeGrafter"/>
</dbReference>
<comment type="similarity">
    <text evidence="1">Belongs to the gemin-2 family.</text>
</comment>
<dbReference type="Gene3D" id="1.20.58.1070">
    <property type="match status" value="1"/>
</dbReference>
<feature type="compositionally biased region" description="Polar residues" evidence="2">
    <location>
        <begin position="103"/>
        <end position="122"/>
    </location>
</feature>
<sequence>MDDMLPSTGEEYLRMVRAQARSCPAVAIAPRAQEYLSVKNTSLKYRTDWNSCRPAPEGCAPSAEWKEHFMKEFKEAKASLKRRQQSPKKTAKRRKTLNQALLTATGETTSSVDTGDTQSQSPGIPGTEDSDRTTPALSPPSTPPFSVRNSTSIVVPKMFDEKRWRSLLYGSTTNAKVKTIKGTTTGQEADSLSSTTHAESSVPTETSIEFASISGSTIVSDSPLTKHLEPNQRAESSMSTARIQVQGMIPQPQFLVLLNQGHLIQLLKYHVRWLAEDDITDHEGKWLYALLLKLDPLVEFDQVSLLRNLAKKCSRIRSHLNSELGSKLATVNMVITIVAQLFGQNDLE</sequence>
<dbReference type="PANTHER" id="PTHR12794:SF0">
    <property type="entry name" value="GEM-ASSOCIATED PROTEIN 2"/>
    <property type="match status" value="1"/>
</dbReference>
<dbReference type="Pfam" id="PF04938">
    <property type="entry name" value="SIP1"/>
    <property type="match status" value="2"/>
</dbReference>
<feature type="region of interest" description="Disordered" evidence="2">
    <location>
        <begin position="103"/>
        <end position="149"/>
    </location>
</feature>
<comment type="caution">
    <text evidence="3">The sequence shown here is derived from an EMBL/GenBank/DDBJ whole genome shotgun (WGS) entry which is preliminary data.</text>
</comment>
<keyword evidence="4" id="KW-1185">Reference proteome</keyword>
<name>A0A9P6J2I9_9FUNG</name>
<proteinExistence type="inferred from homology"/>
<dbReference type="Proteomes" id="UP000749646">
    <property type="component" value="Unassembled WGS sequence"/>
</dbReference>
<evidence type="ECO:0000256" key="1">
    <source>
        <dbReference type="ARBA" id="ARBA00025758"/>
    </source>
</evidence>
<evidence type="ECO:0000256" key="2">
    <source>
        <dbReference type="SAM" id="MobiDB-lite"/>
    </source>
</evidence>
<reference evidence="3" key="1">
    <citation type="journal article" date="2020" name="Fungal Divers.">
        <title>Resolving the Mortierellaceae phylogeny through synthesis of multi-gene phylogenetics and phylogenomics.</title>
        <authorList>
            <person name="Vandepol N."/>
            <person name="Liber J."/>
            <person name="Desiro A."/>
            <person name="Na H."/>
            <person name="Kennedy M."/>
            <person name="Barry K."/>
            <person name="Grigoriev I.V."/>
            <person name="Miller A.N."/>
            <person name="O'Donnell K."/>
            <person name="Stajich J.E."/>
            <person name="Bonito G."/>
        </authorList>
    </citation>
    <scope>NUCLEOTIDE SEQUENCE</scope>
    <source>
        <strain evidence="3">MES-2147</strain>
    </source>
</reference>
<feature type="region of interest" description="Disordered" evidence="2">
    <location>
        <begin position="180"/>
        <end position="203"/>
    </location>
</feature>
<protein>
    <submittedName>
        <fullName evidence="3">Gem (Nuclear organelle) associated protein 2</fullName>
    </submittedName>
</protein>
<dbReference type="GO" id="GO:0000387">
    <property type="term" value="P:spliceosomal snRNP assembly"/>
    <property type="evidence" value="ECO:0007669"/>
    <property type="project" value="InterPro"/>
</dbReference>
<organism evidence="3 4">
    <name type="scientific">Modicella reniformis</name>
    <dbReference type="NCBI Taxonomy" id="1440133"/>
    <lineage>
        <taxon>Eukaryota</taxon>
        <taxon>Fungi</taxon>
        <taxon>Fungi incertae sedis</taxon>
        <taxon>Mucoromycota</taxon>
        <taxon>Mortierellomycotina</taxon>
        <taxon>Mortierellomycetes</taxon>
        <taxon>Mortierellales</taxon>
        <taxon>Mortierellaceae</taxon>
        <taxon>Modicella</taxon>
    </lineage>
</organism>
<gene>
    <name evidence="3" type="primary">GEMIN2</name>
    <name evidence="3" type="ORF">BGZ65_000527</name>
</gene>
<accession>A0A9P6J2I9</accession>
<dbReference type="InterPro" id="IPR035426">
    <property type="entry name" value="Gemin2/Brr1"/>
</dbReference>